<dbReference type="GO" id="GO:0005506">
    <property type="term" value="F:iron ion binding"/>
    <property type="evidence" value="ECO:0007669"/>
    <property type="project" value="InterPro"/>
</dbReference>
<dbReference type="GO" id="GO:0020037">
    <property type="term" value="F:heme binding"/>
    <property type="evidence" value="ECO:0007669"/>
    <property type="project" value="InterPro"/>
</dbReference>
<dbReference type="SUPFAM" id="SSF56219">
    <property type="entry name" value="DNase I-like"/>
    <property type="match status" value="1"/>
</dbReference>
<reference evidence="3" key="1">
    <citation type="journal article" date="2020" name="Microb. Genom.">
        <title>Genetic diversity of clinical and environmental Mucorales isolates obtained from an investigation of mucormycosis cases among solid organ transplant recipients.</title>
        <authorList>
            <person name="Nguyen M.H."/>
            <person name="Kaul D."/>
            <person name="Muto C."/>
            <person name="Cheng S.J."/>
            <person name="Richter R.A."/>
            <person name="Bruno V.M."/>
            <person name="Liu G."/>
            <person name="Beyhan S."/>
            <person name="Sundermann A.J."/>
            <person name="Mounaud S."/>
            <person name="Pasculle A.W."/>
            <person name="Nierman W.C."/>
            <person name="Driscoll E."/>
            <person name="Cumbie R."/>
            <person name="Clancy C.J."/>
            <person name="Dupont C.L."/>
        </authorList>
    </citation>
    <scope>NUCLEOTIDE SEQUENCE</scope>
    <source>
        <strain evidence="3">GL11</strain>
    </source>
</reference>
<feature type="compositionally biased region" description="Polar residues" evidence="1">
    <location>
        <begin position="345"/>
        <end position="359"/>
    </location>
</feature>
<evidence type="ECO:0000313" key="4">
    <source>
        <dbReference type="Proteomes" id="UP000716291"/>
    </source>
</evidence>
<dbReference type="Gene3D" id="3.60.10.10">
    <property type="entry name" value="Endonuclease/exonuclease/phosphatase"/>
    <property type="match status" value="1"/>
</dbReference>
<dbReference type="Proteomes" id="UP000716291">
    <property type="component" value="Unassembled WGS sequence"/>
</dbReference>
<feature type="compositionally biased region" description="Low complexity" evidence="1">
    <location>
        <begin position="472"/>
        <end position="482"/>
    </location>
</feature>
<feature type="region of interest" description="Disordered" evidence="1">
    <location>
        <begin position="445"/>
        <end position="482"/>
    </location>
</feature>
<dbReference type="GO" id="GO:0009055">
    <property type="term" value="F:electron transfer activity"/>
    <property type="evidence" value="ECO:0007669"/>
    <property type="project" value="InterPro"/>
</dbReference>
<name>A0A9P7BN81_RHIOR</name>
<dbReference type="Gene3D" id="4.10.60.10">
    <property type="entry name" value="Zinc finger, CCHC-type"/>
    <property type="match status" value="1"/>
</dbReference>
<evidence type="ECO:0000259" key="2">
    <source>
        <dbReference type="Pfam" id="PF03372"/>
    </source>
</evidence>
<feature type="compositionally biased region" description="Polar residues" evidence="1">
    <location>
        <begin position="445"/>
        <end position="457"/>
    </location>
</feature>
<gene>
    <name evidence="3" type="ORF">G6F64_010324</name>
</gene>
<dbReference type="InterPro" id="IPR036691">
    <property type="entry name" value="Endo/exonu/phosph_ase_sf"/>
</dbReference>
<dbReference type="GO" id="GO:0003824">
    <property type="term" value="F:catalytic activity"/>
    <property type="evidence" value="ECO:0007669"/>
    <property type="project" value="InterPro"/>
</dbReference>
<dbReference type="InterPro" id="IPR005135">
    <property type="entry name" value="Endo/exonuclease/phosphatase"/>
</dbReference>
<dbReference type="PROSITE" id="PS51009">
    <property type="entry name" value="CYTCII"/>
    <property type="match status" value="1"/>
</dbReference>
<dbReference type="Pfam" id="PF03372">
    <property type="entry name" value="Exo_endo_phos"/>
    <property type="match status" value="1"/>
</dbReference>
<protein>
    <recommendedName>
        <fullName evidence="2">Endonuclease/exonuclease/phosphatase domain-containing protein</fullName>
    </recommendedName>
</protein>
<evidence type="ECO:0000256" key="1">
    <source>
        <dbReference type="SAM" id="MobiDB-lite"/>
    </source>
</evidence>
<feature type="domain" description="Endonuclease/exonuclease/phosphatase" evidence="2">
    <location>
        <begin position="500"/>
        <end position="717"/>
    </location>
</feature>
<sequence>MVLSPNLILPKKASRGLHSSSNNLATRSWANVVRNTNYTKLSIINTSDTNEESQSSFPTDTNKPFVKGTMPDSILFDIIHVDNPTVFYDKFTALCKHREHLWSLEEKLRIDGHRRFAEFVVSPEMATKLCSEGAKLKSFETHFQVFYSLSIDAEILKISLSGLPRQYGRANGGAHELRADMIANLSTFDSVMIAVWSAEYQETSLAEGTLQYARLSAKAGTQSSSSDAVTVYATWANMGSSCRYCHQDTHVIDRCPERYRSTMCYNFNTLGHVARICSRKNSAATDGLAPNKKLQKTPVQVSHSAESANKVAAVPPVDSPSERSHAPAVSVALPILDKTQESILASRSTTGTNSSTLPNSKGLPATAVDPIVSGNSIKKSGIVTRQTHSMTSQQTTADNSSLSGISNSQAKITKALVCKHCFKEGHVRKSSKQCDKHEEYMAQLNESKSSQKQMMETSTDKHNNNNNRTAYSSSSESNSLALPTPLTSTLNRSIPLRIATINCRGLTKIVDPSILSHFIRYLRIHSLDIIALQETHAKSLHLQDLFHSQFQAVDSIWSEHCGLVNLSSSLSFSNSSISICERLISTTVTHSNNAFEPVTVTVIYVPASSSARYPFFSNLVNESSRLLPLCPNRYILLGDFNYSSSTTTTTPRAPVVWRQYVSQFFVDCITDHGSVAQPTFHRGNSRSCIDYIFASCDLSSQRSCGSVTYITPAWSDHFLLTSVFHLTASVPSQGSQIGKGLWRAHPRLAKDSAFREKLEKKVSDTVAKFAPDLDVTLKWQELKSVTQKTTKAHSRKVAFDMAQAEKRLQHRRRHIMSNIRRNPDQSPENLPLLRVVERQLDSFQRYRVETLALRSGIRWRELGELSAGYLKKTIATRTAKQLVPPLVHPSTNVLCPSVEDMLDATTTFYSDLYSPETIDQNAIDELLESLPPELHLIPQSSQE</sequence>
<keyword evidence="4" id="KW-1185">Reference proteome</keyword>
<feature type="region of interest" description="Disordered" evidence="1">
    <location>
        <begin position="303"/>
        <end position="326"/>
    </location>
</feature>
<feature type="compositionally biased region" description="Polar residues" evidence="1">
    <location>
        <begin position="373"/>
        <end position="404"/>
    </location>
</feature>
<evidence type="ECO:0000313" key="3">
    <source>
        <dbReference type="EMBL" id="KAG1303143.1"/>
    </source>
</evidence>
<comment type="caution">
    <text evidence="3">The sequence shown here is derived from an EMBL/GenBank/DDBJ whole genome shotgun (WGS) entry which is preliminary data.</text>
</comment>
<proteinExistence type="predicted"/>
<dbReference type="AlphaFoldDB" id="A0A9P7BN81"/>
<organism evidence="3 4">
    <name type="scientific">Rhizopus oryzae</name>
    <name type="common">Mucormycosis agent</name>
    <name type="synonym">Rhizopus arrhizus var. delemar</name>
    <dbReference type="NCBI Taxonomy" id="64495"/>
    <lineage>
        <taxon>Eukaryota</taxon>
        <taxon>Fungi</taxon>
        <taxon>Fungi incertae sedis</taxon>
        <taxon>Mucoromycota</taxon>
        <taxon>Mucoromycotina</taxon>
        <taxon>Mucoromycetes</taxon>
        <taxon>Mucorales</taxon>
        <taxon>Mucorineae</taxon>
        <taxon>Rhizopodaceae</taxon>
        <taxon>Rhizopus</taxon>
    </lineage>
</organism>
<dbReference type="EMBL" id="JAANQT010002107">
    <property type="protein sequence ID" value="KAG1303143.1"/>
    <property type="molecule type" value="Genomic_DNA"/>
</dbReference>
<accession>A0A9P7BN81</accession>
<feature type="region of interest" description="Disordered" evidence="1">
    <location>
        <begin position="345"/>
        <end position="404"/>
    </location>
</feature>
<dbReference type="InterPro" id="IPR002321">
    <property type="entry name" value="Cyt_c_II"/>
</dbReference>